<dbReference type="Pfam" id="PF02096">
    <property type="entry name" value="60KD_IMP"/>
    <property type="match status" value="1"/>
</dbReference>
<evidence type="ECO:0000256" key="8">
    <source>
        <dbReference type="ARBA" id="ARBA00026028"/>
    </source>
</evidence>
<feature type="transmembrane region" description="Helical" evidence="13">
    <location>
        <begin position="34"/>
        <end position="56"/>
    </location>
</feature>
<sequence length="243" mass="25974">MDLFAFPPLALLLDLTTRALLALISFLEPLTGGLAAAVAVVVVTLAVRVLLVPVGVSQARAEQTRARLAPRLRTLQKRWAKNRERLQRETMQLYRDEGASPFAGCLPVLAQAPVVGLLYAVFLHPQVGGHVNTLLEYDVLGAPLGRSLVGALSTGTADATTLAVFAVLVAVIAGVAELTRRLLRPAVDPSAPAWTTGMVGILPFTTAGVALFVPLAAGLYLTVTTAWTLCQRLLLRRRYPLPR</sequence>
<comment type="subunit">
    <text evidence="8">Interacts with the Sec translocase complex via SecD. Specifically interacts with transmembrane segments of nascent integral membrane proteins during membrane integration.</text>
</comment>
<evidence type="ECO:0000256" key="2">
    <source>
        <dbReference type="ARBA" id="ARBA00010527"/>
    </source>
</evidence>
<comment type="function">
    <text evidence="7">Required for the insertion and/or proper folding and/or complex formation of integral membrane proteins into the membrane. Involved in integration of membrane proteins that insert both dependently and independently of the Sec translocase complex, as well as at least some lipoproteins. Aids folding of multispanning membrane proteins.</text>
</comment>
<evidence type="ECO:0000313" key="15">
    <source>
        <dbReference type="EMBL" id="GEB44849.1"/>
    </source>
</evidence>
<dbReference type="AlphaFoldDB" id="A0A4Y3QIX7"/>
<dbReference type="GeneID" id="57143495"/>
<evidence type="ECO:0000256" key="6">
    <source>
        <dbReference type="ARBA" id="ARBA00023136"/>
    </source>
</evidence>
<gene>
    <name evidence="15" type="primary">yidC</name>
    <name evidence="15" type="ORF">MTE01_07940</name>
</gene>
<comment type="caution">
    <text evidence="15">The sequence shown here is derived from an EMBL/GenBank/DDBJ whole genome shotgun (WGS) entry which is preliminary data.</text>
</comment>
<accession>A0A4Y3QIX7</accession>
<feature type="transmembrane region" description="Helical" evidence="13">
    <location>
        <begin position="159"/>
        <end position="179"/>
    </location>
</feature>
<evidence type="ECO:0000259" key="14">
    <source>
        <dbReference type="Pfam" id="PF02096"/>
    </source>
</evidence>
<feature type="transmembrane region" description="Helical" evidence="13">
    <location>
        <begin position="101"/>
        <end position="122"/>
    </location>
</feature>
<comment type="subcellular location">
    <subcellularLocation>
        <location evidence="1 12">Membrane</location>
        <topology evidence="1 12">Multi-pass membrane protein</topology>
    </subcellularLocation>
</comment>
<evidence type="ECO:0000256" key="9">
    <source>
        <dbReference type="ARBA" id="ARBA00031538"/>
    </source>
</evidence>
<evidence type="ECO:0000256" key="1">
    <source>
        <dbReference type="ARBA" id="ARBA00004141"/>
    </source>
</evidence>
<proteinExistence type="inferred from homology"/>
<dbReference type="RefSeq" id="WP_141375768.1">
    <property type="nucleotide sequence ID" value="NZ_BJML01000001.1"/>
</dbReference>
<evidence type="ECO:0000256" key="11">
    <source>
        <dbReference type="ARBA" id="ARBA00033342"/>
    </source>
</evidence>
<evidence type="ECO:0000256" key="3">
    <source>
        <dbReference type="ARBA" id="ARBA00015325"/>
    </source>
</evidence>
<feature type="transmembrane region" description="Helical" evidence="13">
    <location>
        <begin position="191"/>
        <end position="211"/>
    </location>
</feature>
<dbReference type="NCBIfam" id="TIGR03592">
    <property type="entry name" value="yidC_oxa1_cterm"/>
    <property type="match status" value="1"/>
</dbReference>
<evidence type="ECO:0000256" key="10">
    <source>
        <dbReference type="ARBA" id="ARBA00033245"/>
    </source>
</evidence>
<dbReference type="PANTHER" id="PTHR12428">
    <property type="entry name" value="OXA1"/>
    <property type="match status" value="1"/>
</dbReference>
<dbReference type="InterPro" id="IPR028055">
    <property type="entry name" value="YidC/Oxa/ALB_C"/>
</dbReference>
<evidence type="ECO:0000313" key="16">
    <source>
        <dbReference type="Proteomes" id="UP000319525"/>
    </source>
</evidence>
<dbReference type="Proteomes" id="UP000319525">
    <property type="component" value="Unassembled WGS sequence"/>
</dbReference>
<comment type="similarity">
    <text evidence="2">Belongs to the OXA1/ALB3/YidC family. Type 1 subfamily.</text>
</comment>
<dbReference type="GO" id="GO:0005886">
    <property type="term" value="C:plasma membrane"/>
    <property type="evidence" value="ECO:0007669"/>
    <property type="project" value="TreeGrafter"/>
</dbReference>
<dbReference type="PANTHER" id="PTHR12428:SF65">
    <property type="entry name" value="CYTOCHROME C OXIDASE ASSEMBLY PROTEIN COX18, MITOCHONDRIAL"/>
    <property type="match status" value="1"/>
</dbReference>
<keyword evidence="5 13" id="KW-1133">Transmembrane helix</keyword>
<keyword evidence="4 12" id="KW-0812">Transmembrane</keyword>
<dbReference type="OrthoDB" id="9780552at2"/>
<name>A0A4Y3QIX7_MICTE</name>
<evidence type="ECO:0000256" key="5">
    <source>
        <dbReference type="ARBA" id="ARBA00022989"/>
    </source>
</evidence>
<organism evidence="15 16">
    <name type="scientific">Microbacterium testaceum</name>
    <name type="common">Aureobacterium testaceum</name>
    <name type="synonym">Brevibacterium testaceum</name>
    <dbReference type="NCBI Taxonomy" id="2033"/>
    <lineage>
        <taxon>Bacteria</taxon>
        <taxon>Bacillati</taxon>
        <taxon>Actinomycetota</taxon>
        <taxon>Actinomycetes</taxon>
        <taxon>Micrococcales</taxon>
        <taxon>Microbacteriaceae</taxon>
        <taxon>Microbacterium</taxon>
    </lineage>
</organism>
<protein>
    <recommendedName>
        <fullName evidence="3">Membrane protein insertase YidC</fullName>
    </recommendedName>
    <alternativeName>
        <fullName evidence="11">Foldase YidC</fullName>
    </alternativeName>
    <alternativeName>
        <fullName evidence="10">Membrane integrase YidC</fullName>
    </alternativeName>
    <alternativeName>
        <fullName evidence="9">Membrane protein YidC</fullName>
    </alternativeName>
</protein>
<feature type="domain" description="Membrane insertase YidC/Oxa/ALB C-terminal" evidence="14">
    <location>
        <begin position="37"/>
        <end position="236"/>
    </location>
</feature>
<evidence type="ECO:0000256" key="7">
    <source>
        <dbReference type="ARBA" id="ARBA00025034"/>
    </source>
</evidence>
<evidence type="ECO:0000256" key="12">
    <source>
        <dbReference type="RuleBase" id="RU003945"/>
    </source>
</evidence>
<dbReference type="GO" id="GO:0032977">
    <property type="term" value="F:membrane insertase activity"/>
    <property type="evidence" value="ECO:0007669"/>
    <property type="project" value="InterPro"/>
</dbReference>
<dbReference type="EMBL" id="BJML01000001">
    <property type="protein sequence ID" value="GEB44849.1"/>
    <property type="molecule type" value="Genomic_DNA"/>
</dbReference>
<reference evidence="15 16" key="1">
    <citation type="submission" date="2019-06" db="EMBL/GenBank/DDBJ databases">
        <title>Whole genome shotgun sequence of Microbacterium testaceum NBRC 12675.</title>
        <authorList>
            <person name="Hosoyama A."/>
            <person name="Uohara A."/>
            <person name="Ohji S."/>
            <person name="Ichikawa N."/>
        </authorList>
    </citation>
    <scope>NUCLEOTIDE SEQUENCE [LARGE SCALE GENOMIC DNA]</scope>
    <source>
        <strain evidence="15 16">NBRC 12675</strain>
    </source>
</reference>
<keyword evidence="6 13" id="KW-0472">Membrane</keyword>
<dbReference type="GO" id="GO:0051205">
    <property type="term" value="P:protein insertion into membrane"/>
    <property type="evidence" value="ECO:0007669"/>
    <property type="project" value="TreeGrafter"/>
</dbReference>
<dbReference type="InterPro" id="IPR001708">
    <property type="entry name" value="YidC/ALB3/OXA1/COX18"/>
</dbReference>
<evidence type="ECO:0000256" key="13">
    <source>
        <dbReference type="SAM" id="Phobius"/>
    </source>
</evidence>
<evidence type="ECO:0000256" key="4">
    <source>
        <dbReference type="ARBA" id="ARBA00022692"/>
    </source>
</evidence>